<dbReference type="Pfam" id="PF10722">
    <property type="entry name" value="YbjN"/>
    <property type="match status" value="1"/>
</dbReference>
<name>A0A0P0ZAH9_9HYPH</name>
<dbReference type="EMBL" id="LC066397">
    <property type="protein sequence ID" value="BAT31251.1"/>
    <property type="molecule type" value="Genomic_DNA"/>
</dbReference>
<organism evidence="1">
    <name type="scientific">Fulvimarina pelagi</name>
    <dbReference type="NCBI Taxonomy" id="217511"/>
    <lineage>
        <taxon>Bacteria</taxon>
        <taxon>Pseudomonadati</taxon>
        <taxon>Pseudomonadota</taxon>
        <taxon>Alphaproteobacteria</taxon>
        <taxon>Hyphomicrobiales</taxon>
        <taxon>Aurantimonadaceae</taxon>
        <taxon>Fulvimarina</taxon>
    </lineage>
</organism>
<protein>
    <recommendedName>
        <fullName evidence="2">YbjN domain-containing protein</fullName>
    </recommendedName>
</protein>
<reference evidence="1" key="1">
    <citation type="journal article" date="2015" name="Proc. Natl. Acad. Sci. U.S.A.">
        <title>Bacterial clade with the ribosomal RNA operon on a small plasmid rather than the chromosome.</title>
        <authorList>
            <person name="Anda M."/>
            <person name="Ohtsubo Y."/>
            <person name="Okubo T."/>
            <person name="Sugawara M."/>
            <person name="Nagata Y."/>
            <person name="Tsuda M."/>
            <person name="Minamisawa K."/>
            <person name="Mitsui H."/>
        </authorList>
    </citation>
    <scope>NUCLEOTIDE SEQUENCE</scope>
    <source>
        <strain evidence="1">DSM 15513</strain>
    </source>
</reference>
<evidence type="ECO:0000313" key="1">
    <source>
        <dbReference type="EMBL" id="BAT31251.1"/>
    </source>
</evidence>
<sequence>MSHLLEDGGFRQAHPVDTIEWVAAARDWVFERSCEDELAMTVQGIWTDYAVSFSWIDNLEALHLGCAFDLKVPPHRREEIGRLIALVNEKLVLGHFGYWDAEGAVIFRNALLLAGGVEATSTQAEAMLANALDQSDRFYQAFQYVIWANKAAHEALAAAMFDTVGEA</sequence>
<evidence type="ECO:0008006" key="2">
    <source>
        <dbReference type="Google" id="ProtNLM"/>
    </source>
</evidence>
<dbReference type="AlphaFoldDB" id="A0A0P0ZAH9"/>
<dbReference type="RefSeq" id="WP_007065795.1">
    <property type="nucleotide sequence ID" value="NZ_BBWO01000005.1"/>
</dbReference>
<accession>A0A0P0ZAH9</accession>
<dbReference type="InterPro" id="IPR019660">
    <property type="entry name" value="Put_sensory_transdc_reg_YbjN"/>
</dbReference>
<dbReference type="CDD" id="cd17033">
    <property type="entry name" value="DR1245-like"/>
    <property type="match status" value="1"/>
</dbReference>
<dbReference type="OrthoDB" id="9792176at2"/>
<proteinExistence type="predicted"/>